<dbReference type="EMBL" id="JACHBI010000005">
    <property type="protein sequence ID" value="MBB5574495.1"/>
    <property type="molecule type" value="Genomic_DNA"/>
</dbReference>
<dbReference type="AlphaFoldDB" id="A0A7W8XRZ8"/>
<evidence type="ECO:0000313" key="2">
    <source>
        <dbReference type="Proteomes" id="UP000549882"/>
    </source>
</evidence>
<reference evidence="1 2" key="1">
    <citation type="submission" date="2020-08" db="EMBL/GenBank/DDBJ databases">
        <title>Genomic Encyclopedia of Type Strains, Phase IV (KMG-V): Genome sequencing to study the core and pangenomes of soil and plant-associated prokaryotes.</title>
        <authorList>
            <person name="Whitman W."/>
        </authorList>
    </citation>
    <scope>NUCLEOTIDE SEQUENCE [LARGE SCALE GENOMIC DNA]</scope>
    <source>
        <strain evidence="1 2">SEMIA 4064</strain>
    </source>
</reference>
<accession>A0A7W8XRZ8</accession>
<protein>
    <submittedName>
        <fullName evidence="1">Uncharacterized protein</fullName>
    </submittedName>
</protein>
<proteinExistence type="predicted"/>
<evidence type="ECO:0000313" key="1">
    <source>
        <dbReference type="EMBL" id="MBB5574495.1"/>
    </source>
</evidence>
<name>A0A7W8XRZ8_9HYPH</name>
<keyword evidence="2" id="KW-1185">Reference proteome</keyword>
<organism evidence="1 2">
    <name type="scientific">Rhizobium paranaense</name>
    <dbReference type="NCBI Taxonomy" id="1650438"/>
    <lineage>
        <taxon>Bacteria</taxon>
        <taxon>Pseudomonadati</taxon>
        <taxon>Pseudomonadota</taxon>
        <taxon>Alphaproteobacteria</taxon>
        <taxon>Hyphomicrobiales</taxon>
        <taxon>Rhizobiaceae</taxon>
        <taxon>Rhizobium/Agrobacterium group</taxon>
        <taxon>Rhizobium</taxon>
    </lineage>
</organism>
<gene>
    <name evidence="1" type="ORF">GGD50_003122</name>
</gene>
<sequence>MTVYEKPSVGRIPTKNILLGPGRNLRNVRPFNANLLGFWSVPLGARLCSEWEQYMIYLKKIWFFLKKSTQYCGVEADWLWKNLGFSTSFRPIQAVR</sequence>
<dbReference type="RefSeq" id="WP_183938177.1">
    <property type="nucleotide sequence ID" value="NZ_JACHBI010000005.1"/>
</dbReference>
<dbReference type="Proteomes" id="UP000549882">
    <property type="component" value="Unassembled WGS sequence"/>
</dbReference>
<comment type="caution">
    <text evidence="1">The sequence shown here is derived from an EMBL/GenBank/DDBJ whole genome shotgun (WGS) entry which is preliminary data.</text>
</comment>